<evidence type="ECO:0000259" key="2">
    <source>
        <dbReference type="PROSITE" id="PS50113"/>
    </source>
</evidence>
<sequence length="588" mass="65916">MQPLYSLKVPESANDERFDGLARLARCHFGVMAVLVTTGIEDRQEVRTCDGMAFSNASRIGCFGKPWGGADVLLVVPDAHCDERFRDHDLVVAAPHVRFFAGCPLRGPDGGLLGMLCLLHDQPRELDATQQHVFRELAQLAADMLAREETHTHLQRELDALRESERRMALAMAGSGTGIWDRNVATGEIHYSTGWKAMLGYAEHEVGNRIEESYTRVHPADLDYVRATILAHFEQRTDAYEVEHRIRCRDGSYKWVCSRGKVVERDGAGKPLRMIGTTTDITAMRTLSERVQQTAELMTDLTNEIPGMVFQYRRQPDGTSRFSYVSAGVRDIYGLTPEQLAGSAEALHAIIHPDDLPRYLASFEVSASDLTPWHLEYRVQLPGQGILWRQGDARPRGLEDGGVLWHGFITDITERKQIEAELQVFATTDFLTQLSNRRHFMHQLEAELARVQRSADHCAAILMFDLDHFKSINDRWGHSVGDQALRHFARILCAQLRKTDAAGRMGGEEFAVVLSNANIDEAKTFAQRIQHELAESPLLHGDERISLAISVGITAIDADDATAESALSRSDMALYRAKRSGRNRIECF</sequence>
<accession>A0ABS5XGR7</accession>
<organism evidence="4 5">
    <name type="scientific">Metapseudomonas boanensis</name>
    <dbReference type="NCBI Taxonomy" id="2822138"/>
    <lineage>
        <taxon>Bacteria</taxon>
        <taxon>Pseudomonadati</taxon>
        <taxon>Pseudomonadota</taxon>
        <taxon>Gammaproteobacteria</taxon>
        <taxon>Pseudomonadales</taxon>
        <taxon>Pseudomonadaceae</taxon>
        <taxon>Metapseudomonas</taxon>
    </lineage>
</organism>
<dbReference type="PANTHER" id="PTHR44757:SF2">
    <property type="entry name" value="BIOFILM ARCHITECTURE MAINTENANCE PROTEIN MBAA"/>
    <property type="match status" value="1"/>
</dbReference>
<keyword evidence="4" id="KW-0808">Transferase</keyword>
<reference evidence="4 5" key="1">
    <citation type="submission" date="2021-04" db="EMBL/GenBank/DDBJ databases">
        <title>Pseudomonas boanensis sp. nov., a bacterium isolated from river water used for household purposes in Boane District, Mozambique.</title>
        <authorList>
            <person name="Nicklasson M."/>
            <person name="Martin-Rodriguez A.J."/>
            <person name="Thorell K."/>
            <person name="Neves L."/>
            <person name="Mussagy A."/>
            <person name="Rydberg H.A."/>
            <person name="Hernroth B."/>
            <person name="Svensson-Stadler L."/>
            <person name="Sjoling A."/>
        </authorList>
    </citation>
    <scope>NUCLEOTIDE SEQUENCE [LARGE SCALE GENOMIC DNA]</scope>
    <source>
        <strain evidence="4 5">DB1</strain>
    </source>
</reference>
<dbReference type="InterPro" id="IPR000700">
    <property type="entry name" value="PAS-assoc_C"/>
</dbReference>
<feature type="domain" description="GGDEF" evidence="3">
    <location>
        <begin position="457"/>
        <end position="588"/>
    </location>
</feature>
<dbReference type="SMART" id="SM00086">
    <property type="entry name" value="PAC"/>
    <property type="match status" value="2"/>
</dbReference>
<dbReference type="EC" id="2.7.7.65" evidence="4"/>
<dbReference type="InterPro" id="IPR029016">
    <property type="entry name" value="GAF-like_dom_sf"/>
</dbReference>
<dbReference type="Pfam" id="PF08447">
    <property type="entry name" value="PAS_3"/>
    <property type="match status" value="2"/>
</dbReference>
<dbReference type="Pfam" id="PF00990">
    <property type="entry name" value="GGDEF"/>
    <property type="match status" value="1"/>
</dbReference>
<dbReference type="SMART" id="SM00091">
    <property type="entry name" value="PAS"/>
    <property type="match status" value="2"/>
</dbReference>
<dbReference type="InterPro" id="IPR013655">
    <property type="entry name" value="PAS_fold_3"/>
</dbReference>
<keyword evidence="4" id="KW-0548">Nucleotidyltransferase</keyword>
<dbReference type="InterPro" id="IPR000014">
    <property type="entry name" value="PAS"/>
</dbReference>
<dbReference type="PROSITE" id="PS50113">
    <property type="entry name" value="PAC"/>
    <property type="match status" value="1"/>
</dbReference>
<dbReference type="SUPFAM" id="SSF55785">
    <property type="entry name" value="PYP-like sensor domain (PAS domain)"/>
    <property type="match status" value="2"/>
</dbReference>
<dbReference type="InterPro" id="IPR001610">
    <property type="entry name" value="PAC"/>
</dbReference>
<dbReference type="InterPro" id="IPR029787">
    <property type="entry name" value="Nucleotide_cyclase"/>
</dbReference>
<dbReference type="Pfam" id="PF01590">
    <property type="entry name" value="GAF"/>
    <property type="match status" value="1"/>
</dbReference>
<dbReference type="InterPro" id="IPR000160">
    <property type="entry name" value="GGDEF_dom"/>
</dbReference>
<feature type="domain" description="PAC" evidence="2">
    <location>
        <begin position="240"/>
        <end position="293"/>
    </location>
</feature>
<evidence type="ECO:0000313" key="4">
    <source>
        <dbReference type="EMBL" id="MBT8766888.1"/>
    </source>
</evidence>
<comment type="caution">
    <text evidence="4">The sequence shown here is derived from an EMBL/GenBank/DDBJ whole genome shotgun (WGS) entry which is preliminary data.</text>
</comment>
<dbReference type="GO" id="GO:0052621">
    <property type="term" value="F:diguanylate cyclase activity"/>
    <property type="evidence" value="ECO:0007669"/>
    <property type="project" value="UniProtKB-EC"/>
</dbReference>
<dbReference type="Proteomes" id="UP001519667">
    <property type="component" value="Unassembled WGS sequence"/>
</dbReference>
<dbReference type="InterPro" id="IPR035965">
    <property type="entry name" value="PAS-like_dom_sf"/>
</dbReference>
<dbReference type="InterPro" id="IPR043128">
    <property type="entry name" value="Rev_trsase/Diguanyl_cyclase"/>
</dbReference>
<protein>
    <submittedName>
        <fullName evidence="4">Diguanylate cyclase</fullName>
        <ecNumber evidence="4">2.7.7.65</ecNumber>
    </submittedName>
</protein>
<name>A0ABS5XGR7_9GAMM</name>
<dbReference type="SUPFAM" id="SSF55781">
    <property type="entry name" value="GAF domain-like"/>
    <property type="match status" value="1"/>
</dbReference>
<dbReference type="InterPro" id="IPR052155">
    <property type="entry name" value="Biofilm_reg_signaling"/>
</dbReference>
<dbReference type="PROSITE" id="PS50887">
    <property type="entry name" value="GGDEF"/>
    <property type="match status" value="1"/>
</dbReference>
<dbReference type="NCBIfam" id="TIGR00229">
    <property type="entry name" value="sensory_box"/>
    <property type="match status" value="1"/>
</dbReference>
<dbReference type="Gene3D" id="3.30.70.270">
    <property type="match status" value="1"/>
</dbReference>
<dbReference type="SUPFAM" id="SSF55073">
    <property type="entry name" value="Nucleotide cyclase"/>
    <property type="match status" value="1"/>
</dbReference>
<dbReference type="NCBIfam" id="TIGR00254">
    <property type="entry name" value="GGDEF"/>
    <property type="match status" value="1"/>
</dbReference>
<dbReference type="PROSITE" id="PS50112">
    <property type="entry name" value="PAS"/>
    <property type="match status" value="1"/>
</dbReference>
<dbReference type="SMART" id="SM00267">
    <property type="entry name" value="GGDEF"/>
    <property type="match status" value="1"/>
</dbReference>
<gene>
    <name evidence="4" type="ORF">J7302_12260</name>
</gene>
<dbReference type="PANTHER" id="PTHR44757">
    <property type="entry name" value="DIGUANYLATE CYCLASE DGCP"/>
    <property type="match status" value="1"/>
</dbReference>
<feature type="domain" description="PAS" evidence="1">
    <location>
        <begin position="317"/>
        <end position="355"/>
    </location>
</feature>
<dbReference type="InterPro" id="IPR003018">
    <property type="entry name" value="GAF"/>
</dbReference>
<evidence type="ECO:0000259" key="1">
    <source>
        <dbReference type="PROSITE" id="PS50112"/>
    </source>
</evidence>
<evidence type="ECO:0000313" key="5">
    <source>
        <dbReference type="Proteomes" id="UP001519667"/>
    </source>
</evidence>
<evidence type="ECO:0000259" key="3">
    <source>
        <dbReference type="PROSITE" id="PS50887"/>
    </source>
</evidence>
<keyword evidence="5" id="KW-1185">Reference proteome</keyword>
<dbReference type="RefSeq" id="WP_215374534.1">
    <property type="nucleotide sequence ID" value="NZ_JAGTIS010000005.1"/>
</dbReference>
<dbReference type="CDD" id="cd00130">
    <property type="entry name" value="PAS"/>
    <property type="match status" value="2"/>
</dbReference>
<dbReference type="Gene3D" id="3.30.450.20">
    <property type="entry name" value="PAS domain"/>
    <property type="match status" value="2"/>
</dbReference>
<dbReference type="Gene3D" id="3.30.450.40">
    <property type="match status" value="1"/>
</dbReference>
<dbReference type="EMBL" id="JAGTIS010000005">
    <property type="protein sequence ID" value="MBT8766888.1"/>
    <property type="molecule type" value="Genomic_DNA"/>
</dbReference>
<dbReference type="CDD" id="cd01949">
    <property type="entry name" value="GGDEF"/>
    <property type="match status" value="1"/>
</dbReference>
<proteinExistence type="predicted"/>